<reference evidence="1 2" key="1">
    <citation type="submission" date="2021-01" db="EMBL/GenBank/DDBJ databases">
        <title>Whole genome shotgun sequence of Microbispora siamensis NBRC 104113.</title>
        <authorList>
            <person name="Komaki H."/>
            <person name="Tamura T."/>
        </authorList>
    </citation>
    <scope>NUCLEOTIDE SEQUENCE [LARGE SCALE GENOMIC DNA]</scope>
    <source>
        <strain evidence="1 2">NBRC 104113</strain>
    </source>
</reference>
<organism evidence="1 2">
    <name type="scientific">Microbispora siamensis</name>
    <dbReference type="NCBI Taxonomy" id="564413"/>
    <lineage>
        <taxon>Bacteria</taxon>
        <taxon>Bacillati</taxon>
        <taxon>Actinomycetota</taxon>
        <taxon>Actinomycetes</taxon>
        <taxon>Streptosporangiales</taxon>
        <taxon>Streptosporangiaceae</taxon>
        <taxon>Microbispora</taxon>
    </lineage>
</organism>
<keyword evidence="2" id="KW-1185">Reference proteome</keyword>
<proteinExistence type="predicted"/>
<evidence type="ECO:0000313" key="2">
    <source>
        <dbReference type="Proteomes" id="UP000660454"/>
    </source>
</evidence>
<protein>
    <submittedName>
        <fullName evidence="1">Uncharacterized protein</fullName>
    </submittedName>
</protein>
<comment type="caution">
    <text evidence="1">The sequence shown here is derived from an EMBL/GenBank/DDBJ whole genome shotgun (WGS) entry which is preliminary data.</text>
</comment>
<sequence>MLLRSCYEIRLNGPVAIAVLLALRGIRIAQAGSPEGTWPGAEAAIAVPFMETTIADRPDTGPSPC</sequence>
<accession>A0ABQ4GWQ5</accession>
<evidence type="ECO:0000313" key="1">
    <source>
        <dbReference type="EMBL" id="GIH65876.1"/>
    </source>
</evidence>
<dbReference type="Proteomes" id="UP000660454">
    <property type="component" value="Unassembled WGS sequence"/>
</dbReference>
<gene>
    <name evidence="1" type="ORF">Msi02_66930</name>
</gene>
<name>A0ABQ4GWQ5_9ACTN</name>
<dbReference type="EMBL" id="BOOF01000045">
    <property type="protein sequence ID" value="GIH65876.1"/>
    <property type="molecule type" value="Genomic_DNA"/>
</dbReference>